<gene>
    <name evidence="2" type="ORF">VP01_540g4</name>
</gene>
<accession>A0A0L6UJR8</accession>
<sequence>MAEIKKNNKKHGGRTTSSFVPASHHHISTQLVTTVVFKFIFYQGIPSKIIMGFLNFCLYFEYRKPYELSSTSTPCISKLWFSQSISRPSRISPFNAPSTSLINCNLTLHQICKIIQMDDQSFSTATGCDHHLANNNPVEHFFFVSLHVLMPPIIIGNQNSSKSFFSLDIFTRSSGLPDLPRGLATHLECWMLTTGQPENLQGTKSEPRHDLSQKILIVPHIHTQNRLAICPHGGNTGLVSGSIPVFDEVILNLGAQQDSTF</sequence>
<evidence type="ECO:0000256" key="1">
    <source>
        <dbReference type="SAM" id="MobiDB-lite"/>
    </source>
</evidence>
<dbReference type="VEuPathDB" id="FungiDB:VP01_540g4"/>
<dbReference type="Proteomes" id="UP000037035">
    <property type="component" value="Unassembled WGS sequence"/>
</dbReference>
<comment type="caution">
    <text evidence="2">The sequence shown here is derived from an EMBL/GenBank/DDBJ whole genome shotgun (WGS) entry which is preliminary data.</text>
</comment>
<evidence type="ECO:0000313" key="2">
    <source>
        <dbReference type="EMBL" id="KNZ48791.1"/>
    </source>
</evidence>
<reference evidence="2 3" key="1">
    <citation type="submission" date="2015-08" db="EMBL/GenBank/DDBJ databases">
        <title>Next Generation Sequencing and Analysis of the Genome of Puccinia sorghi L Schw, the Causal Agent of Maize Common Rust.</title>
        <authorList>
            <person name="Rochi L."/>
            <person name="Burguener G."/>
            <person name="Darino M."/>
            <person name="Turjanski A."/>
            <person name="Kreff E."/>
            <person name="Dieguez M.J."/>
            <person name="Sacco F."/>
        </authorList>
    </citation>
    <scope>NUCLEOTIDE SEQUENCE [LARGE SCALE GENOMIC DNA]</scope>
    <source>
        <strain evidence="2 3">RO10H11247</strain>
    </source>
</reference>
<name>A0A0L6UJR8_9BASI</name>
<protein>
    <submittedName>
        <fullName evidence="2">Uncharacterized protein</fullName>
    </submittedName>
</protein>
<evidence type="ECO:0000313" key="3">
    <source>
        <dbReference type="Proteomes" id="UP000037035"/>
    </source>
</evidence>
<dbReference type="EMBL" id="LAVV01010620">
    <property type="protein sequence ID" value="KNZ48791.1"/>
    <property type="molecule type" value="Genomic_DNA"/>
</dbReference>
<dbReference type="STRING" id="27349.A0A0L6UJR8"/>
<organism evidence="2 3">
    <name type="scientific">Puccinia sorghi</name>
    <dbReference type="NCBI Taxonomy" id="27349"/>
    <lineage>
        <taxon>Eukaryota</taxon>
        <taxon>Fungi</taxon>
        <taxon>Dikarya</taxon>
        <taxon>Basidiomycota</taxon>
        <taxon>Pucciniomycotina</taxon>
        <taxon>Pucciniomycetes</taxon>
        <taxon>Pucciniales</taxon>
        <taxon>Pucciniaceae</taxon>
        <taxon>Puccinia</taxon>
    </lineage>
</organism>
<keyword evidence="3" id="KW-1185">Reference proteome</keyword>
<dbReference type="AlphaFoldDB" id="A0A0L6UJR8"/>
<proteinExistence type="predicted"/>
<dbReference type="Gene3D" id="3.30.43.10">
    <property type="entry name" value="Uridine Diphospho-n-acetylenolpyruvylglucosamine Reductase, domain 2"/>
    <property type="match status" value="1"/>
</dbReference>
<dbReference type="InterPro" id="IPR016167">
    <property type="entry name" value="FAD-bd_PCMH_sub1"/>
</dbReference>
<feature type="region of interest" description="Disordered" evidence="1">
    <location>
        <begin position="1"/>
        <end position="20"/>
    </location>
</feature>